<feature type="chain" id="PRO_5041674444" description="Secreted protein" evidence="1">
    <location>
        <begin position="23"/>
        <end position="79"/>
    </location>
</feature>
<protein>
    <recommendedName>
        <fullName evidence="4">Secreted protein</fullName>
    </recommendedName>
</protein>
<reference evidence="2" key="1">
    <citation type="submission" date="2023-08" db="EMBL/GenBank/DDBJ databases">
        <title>Pelteobagrus vachellii genome.</title>
        <authorList>
            <person name="Liu H."/>
        </authorList>
    </citation>
    <scope>NUCLEOTIDE SEQUENCE</scope>
    <source>
        <strain evidence="2">PRFRI_2022a</strain>
        <tissue evidence="2">Muscle</tissue>
    </source>
</reference>
<evidence type="ECO:0008006" key="4">
    <source>
        <dbReference type="Google" id="ProtNLM"/>
    </source>
</evidence>
<dbReference type="AlphaFoldDB" id="A0AA88M635"/>
<gene>
    <name evidence="2" type="ORF">Q7C36_016290</name>
</gene>
<organism evidence="2 3">
    <name type="scientific">Tachysurus vachellii</name>
    <name type="common">Darkbarbel catfish</name>
    <name type="synonym">Pelteobagrus vachellii</name>
    <dbReference type="NCBI Taxonomy" id="175792"/>
    <lineage>
        <taxon>Eukaryota</taxon>
        <taxon>Metazoa</taxon>
        <taxon>Chordata</taxon>
        <taxon>Craniata</taxon>
        <taxon>Vertebrata</taxon>
        <taxon>Euteleostomi</taxon>
        <taxon>Actinopterygii</taxon>
        <taxon>Neopterygii</taxon>
        <taxon>Teleostei</taxon>
        <taxon>Ostariophysi</taxon>
        <taxon>Siluriformes</taxon>
        <taxon>Bagridae</taxon>
        <taxon>Tachysurus</taxon>
    </lineage>
</organism>
<evidence type="ECO:0000256" key="1">
    <source>
        <dbReference type="SAM" id="SignalP"/>
    </source>
</evidence>
<sequence length="79" mass="8814">MKCRSWILQLVIHAHVMRIVASRAAASLRSPEEQPAAPTHSHLGRCFRSSRGISPFCFSALNRADPSDGEILPRMMKDL</sequence>
<dbReference type="Proteomes" id="UP001187315">
    <property type="component" value="Unassembled WGS sequence"/>
</dbReference>
<evidence type="ECO:0000313" key="3">
    <source>
        <dbReference type="Proteomes" id="UP001187315"/>
    </source>
</evidence>
<name>A0AA88M635_TACVA</name>
<comment type="caution">
    <text evidence="2">The sequence shown here is derived from an EMBL/GenBank/DDBJ whole genome shotgun (WGS) entry which is preliminary data.</text>
</comment>
<feature type="signal peptide" evidence="1">
    <location>
        <begin position="1"/>
        <end position="22"/>
    </location>
</feature>
<accession>A0AA88M635</accession>
<proteinExistence type="predicted"/>
<keyword evidence="3" id="KW-1185">Reference proteome</keyword>
<dbReference type="EMBL" id="JAVHJS010000017">
    <property type="protein sequence ID" value="KAK2831204.1"/>
    <property type="molecule type" value="Genomic_DNA"/>
</dbReference>
<keyword evidence="1" id="KW-0732">Signal</keyword>
<evidence type="ECO:0000313" key="2">
    <source>
        <dbReference type="EMBL" id="KAK2831204.1"/>
    </source>
</evidence>